<organism evidence="1 2">
    <name type="scientific">Muribaculum intestinale</name>
    <dbReference type="NCBI Taxonomy" id="1796646"/>
    <lineage>
        <taxon>Bacteria</taxon>
        <taxon>Pseudomonadati</taxon>
        <taxon>Bacteroidota</taxon>
        <taxon>Bacteroidia</taxon>
        <taxon>Bacteroidales</taxon>
        <taxon>Muribaculaceae</taxon>
        <taxon>Muribaculum</taxon>
    </lineage>
</organism>
<gene>
    <name evidence="1" type="ORF">E5333_11865</name>
</gene>
<dbReference type="Pfam" id="PF14284">
    <property type="entry name" value="PcfJ"/>
    <property type="match status" value="1"/>
</dbReference>
<evidence type="ECO:0000313" key="1">
    <source>
        <dbReference type="EMBL" id="TGY71161.1"/>
    </source>
</evidence>
<dbReference type="AlphaFoldDB" id="A0A4S2FPV1"/>
<sequence length="422" mass="49309">MKPRTKLEKAVIAQSGHLRPLATAPRRWAFRNTIDHYAYRLPKGRTTCMDCGHSWLMTGHADKCTCPNCKAQLEVKETLERKCQQKSYLNVIATCGEYQILRMFLMEVKMRKGFKASSAFREIGQYWIAPDGKTALVAIPRIMGWYLDCFAFGYPMEIRKDNDIYRYISDQYLYPKFKIIPALTRNGFDGNFHEIRPIKLFSMLLSSPQAETLIKEGNTDMLKYMAYHTDEVKHFWASYIIAKRHGYEIPDLSTWYDYLRMLERFGRDTHSPKLIAPANLFDAHDKYVQKVNRQREKERREADRIRALENEEKFRELKGRFIGLVFTDNEIEIKTLDSVDEYYEEGRTQHICVGSSQYYLKAESLVFSARIDGKTVATVEIDLRTLKVVQCRAACNKVSEYQQRIENAIASHQEEIKARMTA</sequence>
<evidence type="ECO:0000313" key="2">
    <source>
        <dbReference type="Proteomes" id="UP000306630"/>
    </source>
</evidence>
<dbReference type="InterPro" id="IPR025586">
    <property type="entry name" value="PcfJ"/>
</dbReference>
<protein>
    <submittedName>
        <fullName evidence="1">PcfJ-like protein</fullName>
    </submittedName>
</protein>
<accession>A0A4S2FPV1</accession>
<name>A0A4S2FPV1_9BACT</name>
<dbReference type="Proteomes" id="UP000306630">
    <property type="component" value="Unassembled WGS sequence"/>
</dbReference>
<proteinExistence type="predicted"/>
<dbReference type="RefSeq" id="WP_135993691.1">
    <property type="nucleotide sequence ID" value="NZ_SRYD01000052.1"/>
</dbReference>
<reference evidence="1 2" key="1">
    <citation type="submission" date="2019-04" db="EMBL/GenBank/DDBJ databases">
        <title>Microbes associate with the intestines of laboratory mice.</title>
        <authorList>
            <person name="Navarre W."/>
            <person name="Wong E."/>
            <person name="Huang K."/>
            <person name="Tropini C."/>
            <person name="Ng K."/>
            <person name="Yu B."/>
        </authorList>
    </citation>
    <scope>NUCLEOTIDE SEQUENCE [LARGE SCALE GENOMIC DNA]</scope>
    <source>
        <strain evidence="1 2">NM06_A21</strain>
    </source>
</reference>
<dbReference type="EMBL" id="SRYD01000052">
    <property type="protein sequence ID" value="TGY71161.1"/>
    <property type="molecule type" value="Genomic_DNA"/>
</dbReference>
<comment type="caution">
    <text evidence="1">The sequence shown here is derived from an EMBL/GenBank/DDBJ whole genome shotgun (WGS) entry which is preliminary data.</text>
</comment>